<evidence type="ECO:0000313" key="1">
    <source>
        <dbReference type="EMBL" id="EGF98290.1"/>
    </source>
</evidence>
<organism evidence="2">
    <name type="scientific">Melampsora larici-populina (strain 98AG31 / pathotype 3-4-7)</name>
    <name type="common">Poplar leaf rust fungus</name>
    <dbReference type="NCBI Taxonomy" id="747676"/>
    <lineage>
        <taxon>Eukaryota</taxon>
        <taxon>Fungi</taxon>
        <taxon>Dikarya</taxon>
        <taxon>Basidiomycota</taxon>
        <taxon>Pucciniomycotina</taxon>
        <taxon>Pucciniomycetes</taxon>
        <taxon>Pucciniales</taxon>
        <taxon>Melampsoraceae</taxon>
        <taxon>Melampsora</taxon>
    </lineage>
</organism>
<dbReference type="AlphaFoldDB" id="F4SAM2"/>
<name>F4SAM2_MELLP</name>
<accession>F4SAM2</accession>
<dbReference type="HOGENOM" id="CLU_3125425_0_0_1"/>
<protein>
    <submittedName>
        <fullName evidence="1">Uncharacterized protein</fullName>
    </submittedName>
</protein>
<dbReference type="VEuPathDB" id="FungiDB:MELLADRAFT_96023"/>
<evidence type="ECO:0000313" key="2">
    <source>
        <dbReference type="Proteomes" id="UP000001072"/>
    </source>
</evidence>
<dbReference type="KEGG" id="mlr:MELLADRAFT_96023"/>
<dbReference type="Proteomes" id="UP000001072">
    <property type="component" value="Unassembled WGS sequence"/>
</dbReference>
<dbReference type="RefSeq" id="XP_007418420.1">
    <property type="nucleotide sequence ID" value="XM_007418358.1"/>
</dbReference>
<dbReference type="EMBL" id="GL883179">
    <property type="protein sequence ID" value="EGF98290.1"/>
    <property type="molecule type" value="Genomic_DNA"/>
</dbReference>
<keyword evidence="2" id="KW-1185">Reference proteome</keyword>
<gene>
    <name evidence="1" type="ORF">MELLADRAFT_96023</name>
</gene>
<sequence length="50" mass="5785">MPSIPKFYQGLLVCKAPKRSLSLYNHPNRNRSAYSILMTCLFRVCLIEPN</sequence>
<dbReference type="InParanoid" id="F4SAM2"/>
<reference evidence="2" key="1">
    <citation type="journal article" date="2011" name="Proc. Natl. Acad. Sci. U.S.A.">
        <title>Obligate biotrophy features unraveled by the genomic analysis of rust fungi.</title>
        <authorList>
            <person name="Duplessis S."/>
            <person name="Cuomo C.A."/>
            <person name="Lin Y.-C."/>
            <person name="Aerts A."/>
            <person name="Tisserant E."/>
            <person name="Veneault-Fourrey C."/>
            <person name="Joly D.L."/>
            <person name="Hacquard S."/>
            <person name="Amselem J."/>
            <person name="Cantarel B.L."/>
            <person name="Chiu R."/>
            <person name="Coutinho P.M."/>
            <person name="Feau N."/>
            <person name="Field M."/>
            <person name="Frey P."/>
            <person name="Gelhaye E."/>
            <person name="Goldberg J."/>
            <person name="Grabherr M.G."/>
            <person name="Kodira C.D."/>
            <person name="Kohler A."/>
            <person name="Kuees U."/>
            <person name="Lindquist E.A."/>
            <person name="Lucas S.M."/>
            <person name="Mago R."/>
            <person name="Mauceli E."/>
            <person name="Morin E."/>
            <person name="Murat C."/>
            <person name="Pangilinan J.L."/>
            <person name="Park R."/>
            <person name="Pearson M."/>
            <person name="Quesneville H."/>
            <person name="Rouhier N."/>
            <person name="Sakthikumar S."/>
            <person name="Salamov A.A."/>
            <person name="Schmutz J."/>
            <person name="Selles B."/>
            <person name="Shapiro H."/>
            <person name="Tanguay P."/>
            <person name="Tuskan G.A."/>
            <person name="Henrissat B."/>
            <person name="Van de Peer Y."/>
            <person name="Rouze P."/>
            <person name="Ellis J.G."/>
            <person name="Dodds P.N."/>
            <person name="Schein J.E."/>
            <person name="Zhong S."/>
            <person name="Hamelin R.C."/>
            <person name="Grigoriev I.V."/>
            <person name="Szabo L.J."/>
            <person name="Martin F."/>
        </authorList>
    </citation>
    <scope>NUCLEOTIDE SEQUENCE [LARGE SCALE GENOMIC DNA]</scope>
    <source>
        <strain evidence="2">98AG31 / pathotype 3-4-7</strain>
    </source>
</reference>
<proteinExistence type="predicted"/>
<dbReference type="GeneID" id="18937441"/>